<name>I2GEU3_9BACT</name>
<comment type="caution">
    <text evidence="1">The sequence shown here is derived from an EMBL/GenBank/DDBJ whole genome shotgun (WGS) entry which is preliminary data.</text>
</comment>
<protein>
    <submittedName>
        <fullName evidence="1">Uncharacterized protein</fullName>
    </submittedName>
</protein>
<dbReference type="Proteomes" id="UP000009309">
    <property type="component" value="Unassembled WGS sequence"/>
</dbReference>
<sequence>MSKNGQKSFGGGQLSEAVAKPGKIKSTTLLVMLSN</sequence>
<keyword evidence="2" id="KW-1185">Reference proteome</keyword>
<accession>I2GEU3</accession>
<proteinExistence type="predicted"/>
<evidence type="ECO:0000313" key="1">
    <source>
        <dbReference type="EMBL" id="CCH52418.1"/>
    </source>
</evidence>
<dbReference type="EMBL" id="CAIT01000005">
    <property type="protein sequence ID" value="CCH52418.1"/>
    <property type="molecule type" value="Genomic_DNA"/>
</dbReference>
<evidence type="ECO:0000313" key="2">
    <source>
        <dbReference type="Proteomes" id="UP000009309"/>
    </source>
</evidence>
<gene>
    <name evidence="1" type="ORF">BN8_01420</name>
</gene>
<reference evidence="1 2" key="1">
    <citation type="journal article" date="2012" name="J. Bacteriol.">
        <title>Genome Sequence of the Filamentous Bacterium Fibrisoma limi BUZ 3T.</title>
        <authorList>
            <person name="Filippini M."/>
            <person name="Qi W."/>
            <person name="Jaenicke S."/>
            <person name="Goesmann A."/>
            <person name="Smits T.H."/>
            <person name="Bagheri H.C."/>
        </authorList>
    </citation>
    <scope>NUCLEOTIDE SEQUENCE [LARGE SCALE GENOMIC DNA]</scope>
    <source>
        <strain evidence="2">BUZ 3T</strain>
    </source>
</reference>
<organism evidence="1 2">
    <name type="scientific">Fibrisoma limi BUZ 3</name>
    <dbReference type="NCBI Taxonomy" id="1185876"/>
    <lineage>
        <taxon>Bacteria</taxon>
        <taxon>Pseudomonadati</taxon>
        <taxon>Bacteroidota</taxon>
        <taxon>Cytophagia</taxon>
        <taxon>Cytophagales</taxon>
        <taxon>Spirosomataceae</taxon>
        <taxon>Fibrisoma</taxon>
    </lineage>
</organism>
<dbReference type="STRING" id="1185876.BN8_01420"/>
<dbReference type="AlphaFoldDB" id="I2GEU3"/>